<dbReference type="SUPFAM" id="SSF81660">
    <property type="entry name" value="Metal cation-transporting ATPase, ATP-binding domain N"/>
    <property type="match status" value="1"/>
</dbReference>
<evidence type="ECO:0000256" key="6">
    <source>
        <dbReference type="ARBA" id="ARBA00022840"/>
    </source>
</evidence>
<keyword evidence="7" id="KW-0460">Magnesium</keyword>
<gene>
    <name evidence="15" type="primary">ctpF</name>
    <name evidence="14" type="ORF">SBX37_20615</name>
    <name evidence="15" type="ORF">VIM7927_04260</name>
</gene>
<evidence type="ECO:0000313" key="15">
    <source>
        <dbReference type="EMBL" id="SMS02899.1"/>
    </source>
</evidence>
<dbReference type="Proteomes" id="UP001283366">
    <property type="component" value="Unassembled WGS sequence"/>
</dbReference>
<evidence type="ECO:0000256" key="11">
    <source>
        <dbReference type="SAM" id="MobiDB-lite"/>
    </source>
</evidence>
<evidence type="ECO:0000313" key="17">
    <source>
        <dbReference type="Proteomes" id="UP001283366"/>
    </source>
</evidence>
<dbReference type="InterPro" id="IPR001757">
    <property type="entry name" value="P_typ_ATPase"/>
</dbReference>
<dbReference type="GO" id="GO:0030007">
    <property type="term" value="P:intracellular potassium ion homeostasis"/>
    <property type="evidence" value="ECO:0007669"/>
    <property type="project" value="TreeGrafter"/>
</dbReference>
<dbReference type="SMART" id="SM00831">
    <property type="entry name" value="Cation_ATPase_N"/>
    <property type="match status" value="1"/>
</dbReference>
<dbReference type="Pfam" id="PF00122">
    <property type="entry name" value="E1-E2_ATPase"/>
    <property type="match status" value="1"/>
</dbReference>
<dbReference type="SUPFAM" id="SSF81665">
    <property type="entry name" value="Calcium ATPase, transmembrane domain M"/>
    <property type="match status" value="1"/>
</dbReference>
<dbReference type="SFLD" id="SFLDS00003">
    <property type="entry name" value="Haloacid_Dehalogenase"/>
    <property type="match status" value="1"/>
</dbReference>
<evidence type="ECO:0000256" key="12">
    <source>
        <dbReference type="SAM" id="Phobius"/>
    </source>
</evidence>
<comment type="subcellular location">
    <subcellularLocation>
        <location evidence="1">Endomembrane system</location>
        <topology evidence="1">Multi-pass membrane protein</topology>
    </subcellularLocation>
</comment>
<dbReference type="GO" id="GO:0005391">
    <property type="term" value="F:P-type sodium:potassium-exchanging transporter activity"/>
    <property type="evidence" value="ECO:0007669"/>
    <property type="project" value="TreeGrafter"/>
</dbReference>
<dbReference type="GO" id="GO:1902600">
    <property type="term" value="P:proton transmembrane transport"/>
    <property type="evidence" value="ECO:0007669"/>
    <property type="project" value="TreeGrafter"/>
</dbReference>
<dbReference type="InterPro" id="IPR006068">
    <property type="entry name" value="ATPase_P-typ_cation-transptr_C"/>
</dbReference>
<dbReference type="InterPro" id="IPR023299">
    <property type="entry name" value="ATPase_P-typ_cyto_dom_N"/>
</dbReference>
<dbReference type="Gene3D" id="2.70.150.10">
    <property type="entry name" value="Calcium-transporting ATPase, cytoplasmic transduction domain A"/>
    <property type="match status" value="1"/>
</dbReference>
<dbReference type="PANTHER" id="PTHR43294">
    <property type="entry name" value="SODIUM/POTASSIUM-TRANSPORTING ATPASE SUBUNIT ALPHA"/>
    <property type="match status" value="1"/>
</dbReference>
<evidence type="ECO:0000256" key="5">
    <source>
        <dbReference type="ARBA" id="ARBA00022741"/>
    </source>
</evidence>
<dbReference type="EC" id="3.6.3.-" evidence="15"/>
<dbReference type="NCBIfam" id="TIGR01494">
    <property type="entry name" value="ATPase_P-type"/>
    <property type="match status" value="2"/>
</dbReference>
<reference evidence="15 16" key="1">
    <citation type="submission" date="2017-05" db="EMBL/GenBank/DDBJ databases">
        <authorList>
            <person name="Song R."/>
            <person name="Chenine A.L."/>
            <person name="Ruprecht R.M."/>
        </authorList>
    </citation>
    <scope>NUCLEOTIDE SEQUENCE [LARGE SCALE GENOMIC DNA]</scope>
    <source>
        <strain evidence="15 16">CECT 7927</strain>
    </source>
</reference>
<dbReference type="InterPro" id="IPR036412">
    <property type="entry name" value="HAD-like_sf"/>
</dbReference>
<feature type="transmembrane region" description="Helical" evidence="12">
    <location>
        <begin position="57"/>
        <end position="76"/>
    </location>
</feature>
<dbReference type="GO" id="GO:0005524">
    <property type="term" value="F:ATP binding"/>
    <property type="evidence" value="ECO:0007669"/>
    <property type="project" value="UniProtKB-KW"/>
</dbReference>
<dbReference type="RefSeq" id="WP_087482900.1">
    <property type="nucleotide sequence ID" value="NZ_AP024884.1"/>
</dbReference>
<comment type="similarity">
    <text evidence="2">Belongs to the cation transport ATPase (P-type) (TC 3.A.3) family. Type IIA subfamily.</text>
</comment>
<dbReference type="SFLD" id="SFLDG00002">
    <property type="entry name" value="C1.7:_P-type_atpase_like"/>
    <property type="match status" value="1"/>
</dbReference>
<accession>A0A1Y6IZ29</accession>
<evidence type="ECO:0000256" key="7">
    <source>
        <dbReference type="ARBA" id="ARBA00022842"/>
    </source>
</evidence>
<dbReference type="AlphaFoldDB" id="A0A1Y6IZ29"/>
<dbReference type="PROSITE" id="PS00154">
    <property type="entry name" value="ATPASE_E1_E2"/>
    <property type="match status" value="1"/>
</dbReference>
<evidence type="ECO:0000256" key="2">
    <source>
        <dbReference type="ARBA" id="ARBA00005675"/>
    </source>
</evidence>
<keyword evidence="4 12" id="KW-0812">Transmembrane</keyword>
<proteinExistence type="inferred from homology"/>
<protein>
    <submittedName>
        <fullName evidence="14">HAD-IC family P-type ATPase</fullName>
    </submittedName>
    <submittedName>
        <fullName evidence="15">Putative cation-transporting ATPase F</fullName>
        <ecNumber evidence="15">3.6.3.-</ecNumber>
    </submittedName>
</protein>
<dbReference type="InterPro" id="IPR023214">
    <property type="entry name" value="HAD_sf"/>
</dbReference>
<dbReference type="EMBL" id="FXXI01000014">
    <property type="protein sequence ID" value="SMS02899.1"/>
    <property type="molecule type" value="Genomic_DNA"/>
</dbReference>
<dbReference type="FunFam" id="2.70.150.10:FF:000160">
    <property type="entry name" value="Sarcoplasmic/endoplasmic reticulum calcium ATPase 1"/>
    <property type="match status" value="1"/>
</dbReference>
<dbReference type="InterPro" id="IPR044492">
    <property type="entry name" value="P_typ_ATPase_HD_dom"/>
</dbReference>
<dbReference type="SFLD" id="SFLDF00027">
    <property type="entry name" value="p-type_atpase"/>
    <property type="match status" value="1"/>
</dbReference>
<dbReference type="SUPFAM" id="SSF56784">
    <property type="entry name" value="HAD-like"/>
    <property type="match status" value="1"/>
</dbReference>
<dbReference type="PRINTS" id="PR00120">
    <property type="entry name" value="HATPASE"/>
</dbReference>
<dbReference type="OrthoDB" id="9814270at2"/>
<dbReference type="Pfam" id="PF13246">
    <property type="entry name" value="Cation_ATPase"/>
    <property type="match status" value="1"/>
</dbReference>
<feature type="transmembrane region" description="Helical" evidence="12">
    <location>
        <begin position="760"/>
        <end position="779"/>
    </location>
</feature>
<dbReference type="PRINTS" id="PR00119">
    <property type="entry name" value="CATATPASE"/>
</dbReference>
<feature type="domain" description="Cation-transporting P-type ATPase N-terminal" evidence="13">
    <location>
        <begin position="3"/>
        <end position="77"/>
    </location>
</feature>
<evidence type="ECO:0000259" key="13">
    <source>
        <dbReference type="SMART" id="SM00831"/>
    </source>
</evidence>
<dbReference type="Pfam" id="PF00689">
    <property type="entry name" value="Cation_ATPase_C"/>
    <property type="match status" value="1"/>
</dbReference>
<dbReference type="InterPro" id="IPR008250">
    <property type="entry name" value="ATPase_P-typ_transduc_dom_A_sf"/>
</dbReference>
<dbReference type="InterPro" id="IPR050510">
    <property type="entry name" value="Cation_transp_ATPase_P-type"/>
</dbReference>
<dbReference type="GO" id="GO:0036376">
    <property type="term" value="P:sodium ion export across plasma membrane"/>
    <property type="evidence" value="ECO:0007669"/>
    <property type="project" value="TreeGrafter"/>
</dbReference>
<feature type="transmembrane region" description="Helical" evidence="12">
    <location>
        <begin position="854"/>
        <end position="872"/>
    </location>
</feature>
<dbReference type="GO" id="GO:0006883">
    <property type="term" value="P:intracellular sodium ion homeostasis"/>
    <property type="evidence" value="ECO:0007669"/>
    <property type="project" value="TreeGrafter"/>
</dbReference>
<evidence type="ECO:0000256" key="3">
    <source>
        <dbReference type="ARBA" id="ARBA00022553"/>
    </source>
</evidence>
<dbReference type="Pfam" id="PF00690">
    <property type="entry name" value="Cation_ATPase_N"/>
    <property type="match status" value="1"/>
</dbReference>
<keyword evidence="3" id="KW-0597">Phosphoprotein</keyword>
<dbReference type="GO" id="GO:0016887">
    <property type="term" value="F:ATP hydrolysis activity"/>
    <property type="evidence" value="ECO:0007669"/>
    <property type="project" value="InterPro"/>
</dbReference>
<dbReference type="Gene3D" id="1.20.1110.10">
    <property type="entry name" value="Calcium-transporting ATPase, transmembrane domain"/>
    <property type="match status" value="1"/>
</dbReference>
<dbReference type="InterPro" id="IPR023298">
    <property type="entry name" value="ATPase_P-typ_TM_dom_sf"/>
</dbReference>
<dbReference type="GO" id="GO:0012505">
    <property type="term" value="C:endomembrane system"/>
    <property type="evidence" value="ECO:0007669"/>
    <property type="project" value="UniProtKB-SubCell"/>
</dbReference>
<name>A0A1Y6IZ29_9VIBR</name>
<keyword evidence="17" id="KW-1185">Reference proteome</keyword>
<keyword evidence="9 12" id="KW-1133">Transmembrane helix</keyword>
<feature type="transmembrane region" description="Helical" evidence="12">
    <location>
        <begin position="82"/>
        <end position="102"/>
    </location>
</feature>
<dbReference type="InterPro" id="IPR059000">
    <property type="entry name" value="ATPase_P-type_domA"/>
</dbReference>
<keyword evidence="10 12" id="KW-0472">Membrane</keyword>
<keyword evidence="6" id="KW-0067">ATP-binding</keyword>
<dbReference type="EMBL" id="JAWRCO010000002">
    <property type="protein sequence ID" value="MDW6005273.1"/>
    <property type="molecule type" value="Genomic_DNA"/>
</dbReference>
<evidence type="ECO:0000313" key="14">
    <source>
        <dbReference type="EMBL" id="MDW6005273.1"/>
    </source>
</evidence>
<evidence type="ECO:0000256" key="8">
    <source>
        <dbReference type="ARBA" id="ARBA00022967"/>
    </source>
</evidence>
<keyword evidence="15" id="KW-0378">Hydrolase</keyword>
<feature type="transmembrane region" description="Helical" evidence="12">
    <location>
        <begin position="242"/>
        <end position="263"/>
    </location>
</feature>
<dbReference type="Proteomes" id="UP000196125">
    <property type="component" value="Unassembled WGS sequence"/>
</dbReference>
<keyword evidence="8" id="KW-1278">Translocase</keyword>
<dbReference type="Gene3D" id="3.40.1110.10">
    <property type="entry name" value="Calcium-transporting ATPase, cytoplasmic domain N"/>
    <property type="match status" value="1"/>
</dbReference>
<organism evidence="15 16">
    <name type="scientific">Vibrio mangrovi</name>
    <dbReference type="NCBI Taxonomy" id="474394"/>
    <lineage>
        <taxon>Bacteria</taxon>
        <taxon>Pseudomonadati</taxon>
        <taxon>Pseudomonadota</taxon>
        <taxon>Gammaproteobacteria</taxon>
        <taxon>Vibrionales</taxon>
        <taxon>Vibrionaceae</taxon>
        <taxon>Vibrio</taxon>
    </lineage>
</organism>
<evidence type="ECO:0000313" key="16">
    <source>
        <dbReference type="Proteomes" id="UP000196125"/>
    </source>
</evidence>
<sequence>MMEFGSFDEKTAQEKTEPEPLAGLTQREAAERLEKYGRNRLPEPPMAGPLRIFLRQFLSPFIYILMIAAIVSFMLGENPSGIFILAVLILNAVIGMIQEYSAQRSAAALRNMVKGVTHVIRDGIGLSIDVEELVPGDLVILSSGDRVPADVRLVSSHNLAIDESMLTGESLAVSKNAGAEVEEDALLSERVNQGFASSIITHGRAQAIVTATGTSTEIGKIATHVTQERTSEPPLMIRIKNFTYQVSAGISVAIFILIIIMLLKGSYSIEAIILMTIGLAVSVIPEGLPVALTVALAIGMERMAKCSVIIRKLIAVEALGSCTFICSDKTGTLTVNELTIRRIVLPDGHVIQVSGEGVAPGGEIHGDTELRHLRELCVAGVLANESHLNYAKGEWISDGDIVDIAFLVLAKKLGMSITELRRQQTQLELIPYEPENAYCGSVNFDGDTKWLYAKGSPEKMLEMCDQMETVHGPVDIERHLIEEQFESLARQGYRVIALAKREVVENHHHKMEQMSFLGMVAMIDPVRKEAYDAIRRCRLAGIEVAMITGDHPSTAKSIAVELGLCKEHERVVTGTMIRQAMTKDPEAADDLIRPARVFARIEPQQKEQIVDSFMRQNHFVAVTGDGVNDAPAMRRANTGIAMGKRGTDVAKETADLIITDDNFASIVAGIEQGRVVYNNIRKVVALLVATGFSALLLFFMTVIAGLPMPMIAVQLLWLNLIANGLQDVALAFEPKEGNELVCKPRSPDEPVFDKRLVEDILVSGIVMGGLAFLLYYLALQSGESITMARNQTLMLMVLFGNIRALSSRSETRSIFSLPLRDNWFLTFAVPIALLVHVSAMYTPWISDVLQIQPISWEQSVQLVLMALILLVVEETHKWYQRRRARF</sequence>
<feature type="transmembrane region" description="Helical" evidence="12">
    <location>
        <begin position="822"/>
        <end position="842"/>
    </location>
</feature>
<keyword evidence="5" id="KW-0547">Nucleotide-binding</keyword>
<dbReference type="Gene3D" id="3.40.50.1000">
    <property type="entry name" value="HAD superfamily/HAD-like"/>
    <property type="match status" value="1"/>
</dbReference>
<evidence type="ECO:0000256" key="4">
    <source>
        <dbReference type="ARBA" id="ARBA00022692"/>
    </source>
</evidence>
<dbReference type="GO" id="GO:1990573">
    <property type="term" value="P:potassium ion import across plasma membrane"/>
    <property type="evidence" value="ECO:0007669"/>
    <property type="project" value="TreeGrafter"/>
</dbReference>
<feature type="transmembrane region" description="Helical" evidence="12">
    <location>
        <begin position="683"/>
        <end position="706"/>
    </location>
</feature>
<evidence type="ECO:0000256" key="9">
    <source>
        <dbReference type="ARBA" id="ARBA00022989"/>
    </source>
</evidence>
<dbReference type="SUPFAM" id="SSF81653">
    <property type="entry name" value="Calcium ATPase, transduction domain A"/>
    <property type="match status" value="1"/>
</dbReference>
<dbReference type="InterPro" id="IPR018303">
    <property type="entry name" value="ATPase_P-typ_P_site"/>
</dbReference>
<dbReference type="GO" id="GO:0005886">
    <property type="term" value="C:plasma membrane"/>
    <property type="evidence" value="ECO:0007669"/>
    <property type="project" value="TreeGrafter"/>
</dbReference>
<evidence type="ECO:0000256" key="1">
    <source>
        <dbReference type="ARBA" id="ARBA00004127"/>
    </source>
</evidence>
<feature type="compositionally biased region" description="Basic and acidic residues" evidence="11">
    <location>
        <begin position="7"/>
        <end position="18"/>
    </location>
</feature>
<dbReference type="InterPro" id="IPR004014">
    <property type="entry name" value="ATPase_P-typ_cation-transptr_N"/>
</dbReference>
<feature type="region of interest" description="Disordered" evidence="11">
    <location>
        <begin position="1"/>
        <end position="24"/>
    </location>
</feature>
<evidence type="ECO:0000256" key="10">
    <source>
        <dbReference type="ARBA" id="ARBA00023136"/>
    </source>
</evidence>
<reference evidence="14 17" key="2">
    <citation type="submission" date="2023-11" db="EMBL/GenBank/DDBJ databases">
        <title>Plant-associative lifestyle of Vibrio porteresiae and its evolutionary dynamics.</title>
        <authorList>
            <person name="Rameshkumar N."/>
            <person name="Kirti K."/>
        </authorList>
    </citation>
    <scope>NUCLEOTIDE SEQUENCE [LARGE SCALE GENOMIC DNA]</scope>
    <source>
        <strain evidence="14 17">MSSRF38</strain>
    </source>
</reference>
<dbReference type="PANTHER" id="PTHR43294:SF20">
    <property type="entry name" value="P-TYPE ATPASE"/>
    <property type="match status" value="1"/>
</dbReference>
<feature type="transmembrane region" description="Helical" evidence="12">
    <location>
        <begin position="269"/>
        <end position="298"/>
    </location>
</feature>